<evidence type="ECO:0000256" key="11">
    <source>
        <dbReference type="PIRSR" id="PIRSR614732-2"/>
    </source>
</evidence>
<dbReference type="SUPFAM" id="SSF51366">
    <property type="entry name" value="Ribulose-phoshate binding barrel"/>
    <property type="match status" value="1"/>
</dbReference>
<evidence type="ECO:0000313" key="14">
    <source>
        <dbReference type="Proteomes" id="UP000193467"/>
    </source>
</evidence>
<comment type="similarity">
    <text evidence="2">Belongs to the OMP decarboxylase family.</text>
</comment>
<dbReference type="OrthoDB" id="10263753at2759"/>
<keyword evidence="6" id="KW-0665">Pyrimidine biosynthesis</keyword>
<keyword evidence="14" id="KW-1185">Reference proteome</keyword>
<evidence type="ECO:0000256" key="8">
    <source>
        <dbReference type="ARBA" id="ARBA00031744"/>
    </source>
</evidence>
<dbReference type="CDD" id="cd04725">
    <property type="entry name" value="OMP_decarboxylase_like"/>
    <property type="match status" value="1"/>
</dbReference>
<feature type="binding site" evidence="11">
    <location>
        <position position="223"/>
    </location>
    <ligand>
        <name>substrate</name>
    </ligand>
</feature>
<sequence>MPSITKRTYTERAAAHPIAVARQLLECIDRKKSNLCVSVDVPNKASLLRIAAAAGPYCCCIKTHIDIVSDFDDDLVAQLQALAEKHDFLIWEDRKFADIGNTVKLQYSSGVYKIASWAHITNAHPIPGDGIVTGLAQVGLPLNRGLLLLAEMSSAGNLATGDYTATTVAMARRHTDFVMGYVAMRRVDEDPKTAGGVAEGEGADFVIMTPGVGLDTKGDGMGQQYRTPDEVINQSGCDVIIVGRGIYGGGDGNPDEKIVEECKRYQQAGWKAYEDRL</sequence>
<dbReference type="InterPro" id="IPR001754">
    <property type="entry name" value="OMPdeCOase_dom"/>
</dbReference>
<comment type="pathway">
    <text evidence="1">Pyrimidine metabolism; UMP biosynthesis via de novo pathway; UMP from orotate: step 2/2.</text>
</comment>
<feature type="binding site" evidence="11">
    <location>
        <position position="244"/>
    </location>
    <ligand>
        <name>substrate</name>
    </ligand>
</feature>
<dbReference type="PANTHER" id="PTHR19278:SF9">
    <property type="entry name" value="URIDINE 5'-MONOPHOSPHATE SYNTHASE"/>
    <property type="match status" value="1"/>
</dbReference>
<dbReference type="Pfam" id="PF00215">
    <property type="entry name" value="OMPdecase"/>
    <property type="match status" value="1"/>
</dbReference>
<protein>
    <recommendedName>
        <fullName evidence="4">Orotidine 5'-phosphate decarboxylase</fullName>
        <ecNumber evidence="3">4.1.1.23</ecNumber>
    </recommendedName>
    <alternativeName>
        <fullName evidence="9">OMP decarboxylase</fullName>
    </alternativeName>
    <alternativeName>
        <fullName evidence="8">Uridine 5'-monophosphate synthase</fullName>
    </alternativeName>
</protein>
<feature type="binding site" evidence="11">
    <location>
        <position position="40"/>
    </location>
    <ligand>
        <name>substrate</name>
    </ligand>
</feature>
<organism evidence="13 14">
    <name type="scientific">Leucosporidium creatinivorum</name>
    <dbReference type="NCBI Taxonomy" id="106004"/>
    <lineage>
        <taxon>Eukaryota</taxon>
        <taxon>Fungi</taxon>
        <taxon>Dikarya</taxon>
        <taxon>Basidiomycota</taxon>
        <taxon>Pucciniomycotina</taxon>
        <taxon>Microbotryomycetes</taxon>
        <taxon>Leucosporidiales</taxon>
        <taxon>Leucosporidium</taxon>
    </lineage>
</organism>
<comment type="caution">
    <text evidence="13">The sequence shown here is derived from an EMBL/GenBank/DDBJ whole genome shotgun (WGS) entry which is preliminary data.</text>
</comment>
<evidence type="ECO:0000256" key="9">
    <source>
        <dbReference type="ARBA" id="ARBA00033428"/>
    </source>
</evidence>
<dbReference type="EC" id="4.1.1.23" evidence="3"/>
<name>A0A1Y2G3Q8_9BASI</name>
<dbReference type="InterPro" id="IPR014732">
    <property type="entry name" value="OMPdecase"/>
</dbReference>
<evidence type="ECO:0000256" key="3">
    <source>
        <dbReference type="ARBA" id="ARBA00012321"/>
    </source>
</evidence>
<evidence type="ECO:0000256" key="5">
    <source>
        <dbReference type="ARBA" id="ARBA00022793"/>
    </source>
</evidence>
<dbReference type="GO" id="GO:0004588">
    <property type="term" value="F:orotate phosphoribosyltransferase activity"/>
    <property type="evidence" value="ECO:0007669"/>
    <property type="project" value="TreeGrafter"/>
</dbReference>
<reference evidence="13 14" key="1">
    <citation type="submission" date="2016-07" db="EMBL/GenBank/DDBJ databases">
        <title>Pervasive Adenine N6-methylation of Active Genes in Fungi.</title>
        <authorList>
            <consortium name="DOE Joint Genome Institute"/>
            <person name="Mondo S.J."/>
            <person name="Dannebaum R.O."/>
            <person name="Kuo R.C."/>
            <person name="Labutti K."/>
            <person name="Haridas S."/>
            <person name="Kuo A."/>
            <person name="Salamov A."/>
            <person name="Ahrendt S.R."/>
            <person name="Lipzen A."/>
            <person name="Sullivan W."/>
            <person name="Andreopoulos W.B."/>
            <person name="Clum A."/>
            <person name="Lindquist E."/>
            <person name="Daum C."/>
            <person name="Ramamoorthy G.K."/>
            <person name="Gryganskyi A."/>
            <person name="Culley D."/>
            <person name="Magnuson J.K."/>
            <person name="James T.Y."/>
            <person name="O'Malley M.A."/>
            <person name="Stajich J.E."/>
            <person name="Spatafora J.W."/>
            <person name="Visel A."/>
            <person name="Grigoriev I.V."/>
        </authorList>
    </citation>
    <scope>NUCLEOTIDE SEQUENCE [LARGE SCALE GENOMIC DNA]</scope>
    <source>
        <strain evidence="13 14">62-1032</strain>
    </source>
</reference>
<feature type="active site" description="For OMPdecase activity" evidence="10">
    <location>
        <position position="98"/>
    </location>
</feature>
<gene>
    <name evidence="13" type="ORF">BCR35DRAFT_273676</name>
</gene>
<evidence type="ECO:0000256" key="1">
    <source>
        <dbReference type="ARBA" id="ARBA00004861"/>
    </source>
</evidence>
<dbReference type="InParanoid" id="A0A1Y2G3Q8"/>
<dbReference type="UniPathway" id="UPA00070">
    <property type="reaction ID" value="UER00120"/>
</dbReference>
<dbReference type="NCBIfam" id="TIGR01740">
    <property type="entry name" value="pyrF"/>
    <property type="match status" value="1"/>
</dbReference>
<feature type="active site" description="For OMPdecase activity" evidence="10">
    <location>
        <position position="95"/>
    </location>
</feature>
<proteinExistence type="inferred from homology"/>
<evidence type="ECO:0000256" key="2">
    <source>
        <dbReference type="ARBA" id="ARBA00011018"/>
    </source>
</evidence>
<evidence type="ECO:0000256" key="10">
    <source>
        <dbReference type="PIRSR" id="PIRSR614732-1"/>
    </source>
</evidence>
<keyword evidence="7" id="KW-0456">Lyase</keyword>
<feature type="active site" description="For OMPdecase activity" evidence="10">
    <location>
        <position position="93"/>
    </location>
</feature>
<evidence type="ECO:0000256" key="7">
    <source>
        <dbReference type="ARBA" id="ARBA00023239"/>
    </source>
</evidence>
<evidence type="ECO:0000256" key="6">
    <source>
        <dbReference type="ARBA" id="ARBA00022975"/>
    </source>
</evidence>
<feature type="binding site" evidence="11">
    <location>
        <position position="243"/>
    </location>
    <ligand>
        <name>substrate</name>
    </ligand>
</feature>
<evidence type="ECO:0000256" key="4">
    <source>
        <dbReference type="ARBA" id="ARBA00021923"/>
    </source>
</evidence>
<feature type="binding site" evidence="11">
    <location>
        <position position="62"/>
    </location>
    <ligand>
        <name>substrate</name>
    </ligand>
</feature>
<dbReference type="GO" id="GO:0004590">
    <property type="term" value="F:orotidine-5'-phosphate decarboxylase activity"/>
    <property type="evidence" value="ECO:0007669"/>
    <property type="project" value="UniProtKB-EC"/>
</dbReference>
<dbReference type="SMART" id="SM00934">
    <property type="entry name" value="OMPdecase"/>
    <property type="match status" value="1"/>
</dbReference>
<dbReference type="InterPro" id="IPR011060">
    <property type="entry name" value="RibuloseP-bd_barrel"/>
</dbReference>
<dbReference type="AlphaFoldDB" id="A0A1Y2G3Q8"/>
<dbReference type="STRING" id="106004.A0A1Y2G3Q8"/>
<accession>A0A1Y2G3Q8</accession>
<dbReference type="PANTHER" id="PTHR19278">
    <property type="entry name" value="OROTATE PHOSPHORIBOSYLTRANSFERASE"/>
    <property type="match status" value="1"/>
</dbReference>
<feature type="domain" description="Orotidine 5'-phosphate decarboxylase" evidence="12">
    <location>
        <begin position="34"/>
        <end position="259"/>
    </location>
</feature>
<dbReference type="Proteomes" id="UP000193467">
    <property type="component" value="Unassembled WGS sequence"/>
</dbReference>
<feature type="binding site" evidence="11">
    <location>
        <position position="153"/>
    </location>
    <ligand>
        <name>substrate</name>
    </ligand>
</feature>
<evidence type="ECO:0000313" key="13">
    <source>
        <dbReference type="EMBL" id="ORY92574.1"/>
    </source>
</evidence>
<keyword evidence="5" id="KW-0210">Decarboxylase</keyword>
<dbReference type="Gene3D" id="3.20.20.70">
    <property type="entry name" value="Aldolase class I"/>
    <property type="match status" value="1"/>
</dbReference>
<dbReference type="InterPro" id="IPR013785">
    <property type="entry name" value="Aldolase_TIM"/>
</dbReference>
<dbReference type="GO" id="GO:0006207">
    <property type="term" value="P:'de novo' pyrimidine nucleobase biosynthetic process"/>
    <property type="evidence" value="ECO:0007669"/>
    <property type="project" value="InterPro"/>
</dbReference>
<dbReference type="FunCoup" id="A0A1Y2G3Q8">
    <property type="interactions" value="812"/>
</dbReference>
<dbReference type="EMBL" id="MCGR01000001">
    <property type="protein sequence ID" value="ORY92574.1"/>
    <property type="molecule type" value="Genomic_DNA"/>
</dbReference>
<dbReference type="GO" id="GO:0044205">
    <property type="term" value="P:'de novo' UMP biosynthetic process"/>
    <property type="evidence" value="ECO:0007669"/>
    <property type="project" value="UniProtKB-UniPathway"/>
</dbReference>
<evidence type="ECO:0000259" key="12">
    <source>
        <dbReference type="SMART" id="SM00934"/>
    </source>
</evidence>
<dbReference type="FunFam" id="3.20.20.70:FF:000114">
    <property type="entry name" value="Decarboxylase,orotidine phosphate"/>
    <property type="match status" value="1"/>
</dbReference>